<dbReference type="Gene3D" id="3.80.10.10">
    <property type="entry name" value="Ribonuclease Inhibitor"/>
    <property type="match status" value="3"/>
</dbReference>
<dbReference type="InterPro" id="IPR046956">
    <property type="entry name" value="RLP23-like"/>
</dbReference>
<reference evidence="7" key="1">
    <citation type="submission" date="2018-10" db="EMBL/GenBank/DDBJ databases">
        <title>Hidden diversity of soil giant viruses.</title>
        <authorList>
            <person name="Schulz F."/>
            <person name="Alteio L."/>
            <person name="Goudeau D."/>
            <person name="Ryan E.M."/>
            <person name="Malmstrom R.R."/>
            <person name="Blanchard J."/>
            <person name="Woyke T."/>
        </authorList>
    </citation>
    <scope>NUCLEOTIDE SEQUENCE</scope>
    <source>
        <strain evidence="7">HYV1</strain>
    </source>
</reference>
<evidence type="ECO:0000256" key="1">
    <source>
        <dbReference type="ARBA" id="ARBA00004370"/>
    </source>
</evidence>
<organism evidence="7">
    <name type="scientific">Hyperionvirus sp</name>
    <dbReference type="NCBI Taxonomy" id="2487770"/>
    <lineage>
        <taxon>Viruses</taxon>
        <taxon>Varidnaviria</taxon>
        <taxon>Bamfordvirae</taxon>
        <taxon>Nucleocytoviricota</taxon>
        <taxon>Megaviricetes</taxon>
        <taxon>Imitervirales</taxon>
        <taxon>Mimiviridae</taxon>
        <taxon>Klosneuvirinae</taxon>
    </lineage>
</organism>
<dbReference type="GO" id="GO:0016020">
    <property type="term" value="C:membrane"/>
    <property type="evidence" value="ECO:0007669"/>
    <property type="project" value="UniProtKB-SubCell"/>
</dbReference>
<keyword evidence="2" id="KW-0812">Transmembrane</keyword>
<dbReference type="PANTHER" id="PTHR48063">
    <property type="entry name" value="LRR RECEPTOR-LIKE KINASE"/>
    <property type="match status" value="1"/>
</dbReference>
<evidence type="ECO:0000313" key="7">
    <source>
        <dbReference type="EMBL" id="AYV82721.1"/>
    </source>
</evidence>
<gene>
    <name evidence="7" type="ORF">Hyperionvirus2_89</name>
</gene>
<dbReference type="EMBL" id="MK072384">
    <property type="protein sequence ID" value="AYV82721.1"/>
    <property type="molecule type" value="Genomic_DNA"/>
</dbReference>
<dbReference type="InterPro" id="IPR032675">
    <property type="entry name" value="LRR_dom_sf"/>
</dbReference>
<dbReference type="SUPFAM" id="SSF52047">
    <property type="entry name" value="RNI-like"/>
    <property type="match status" value="1"/>
</dbReference>
<proteinExistence type="predicted"/>
<keyword evidence="3" id="KW-0732">Signal</keyword>
<evidence type="ECO:0000256" key="6">
    <source>
        <dbReference type="ARBA" id="ARBA00023180"/>
    </source>
</evidence>
<evidence type="ECO:0000256" key="4">
    <source>
        <dbReference type="ARBA" id="ARBA00022989"/>
    </source>
</evidence>
<sequence>MALFLVPPYAICDFLDKDDLVILMRTHSFFSLKYAKIASPQISLLYRPNDDRIIYKKILKKFPKAKLIIDTVSMTKNLTVLPRITSLDLSYSYSYAPNLPLITNLTSLCLRNCGETINTEMLTPLTKLVELDLDNNREIKGSTLQKLTLLQKLNLDNNTIITDLDIEYLPLRSLSLECNTTITPFILPKLNLTHLNIRNYGAESLSEEIIKCRTITSLDLSGNRFADIFKIIEKMTWLQKLTINERVYEKSLSYLTNLTYLEIYRNQAIEISSLVKLQTLIIRETGIFGSRYECQVSYQIKFINLKNLTHLDVSIGRLLSNPKLSKLENLKKLTLRNSIYNLDIDISHLISLTSLEIINCSMHSFVREGNISNQSLESLTVVESTTKIYDNSLAAFSNLKYLVLQPKETSRIKGRCFKDLPKLFSIKINQLVRLEDSCIPSLLKRGIMLSYCDE</sequence>
<keyword evidence="4" id="KW-1133">Transmembrane helix</keyword>
<comment type="subcellular location">
    <subcellularLocation>
        <location evidence="1">Membrane</location>
    </subcellularLocation>
</comment>
<protein>
    <recommendedName>
        <fullName evidence="8">Leucine-rich repeat protein</fullName>
    </recommendedName>
</protein>
<evidence type="ECO:0000256" key="2">
    <source>
        <dbReference type="ARBA" id="ARBA00022692"/>
    </source>
</evidence>
<evidence type="ECO:0008006" key="8">
    <source>
        <dbReference type="Google" id="ProtNLM"/>
    </source>
</evidence>
<evidence type="ECO:0000256" key="5">
    <source>
        <dbReference type="ARBA" id="ARBA00023136"/>
    </source>
</evidence>
<accession>A0A3G5A964</accession>
<keyword evidence="6" id="KW-0325">Glycoprotein</keyword>
<dbReference type="PANTHER" id="PTHR48063:SF90">
    <property type="entry name" value="OS11G0565920 PROTEIN"/>
    <property type="match status" value="1"/>
</dbReference>
<keyword evidence="5" id="KW-0472">Membrane</keyword>
<evidence type="ECO:0000256" key="3">
    <source>
        <dbReference type="ARBA" id="ARBA00022729"/>
    </source>
</evidence>
<name>A0A3G5A964_9VIRU</name>